<proteinExistence type="predicted"/>
<accession>A0A4S8LX20</accession>
<feature type="region of interest" description="Disordered" evidence="1">
    <location>
        <begin position="23"/>
        <end position="138"/>
    </location>
</feature>
<evidence type="ECO:0000256" key="1">
    <source>
        <dbReference type="SAM" id="MobiDB-lite"/>
    </source>
</evidence>
<organism evidence="2 3">
    <name type="scientific">Dendrothele bispora (strain CBS 962.96)</name>
    <dbReference type="NCBI Taxonomy" id="1314807"/>
    <lineage>
        <taxon>Eukaryota</taxon>
        <taxon>Fungi</taxon>
        <taxon>Dikarya</taxon>
        <taxon>Basidiomycota</taxon>
        <taxon>Agaricomycotina</taxon>
        <taxon>Agaricomycetes</taxon>
        <taxon>Agaricomycetidae</taxon>
        <taxon>Agaricales</taxon>
        <taxon>Agaricales incertae sedis</taxon>
        <taxon>Dendrothele</taxon>
    </lineage>
</organism>
<feature type="compositionally biased region" description="Low complexity" evidence="1">
    <location>
        <begin position="81"/>
        <end position="97"/>
    </location>
</feature>
<feature type="compositionally biased region" description="Polar residues" evidence="1">
    <location>
        <begin position="47"/>
        <end position="56"/>
    </location>
</feature>
<dbReference type="Proteomes" id="UP000297245">
    <property type="component" value="Unassembled WGS sequence"/>
</dbReference>
<sequence>MRIVETIAPSKRLGIMNWIAGVREPSESEAGEEIGLQRSHSRDNQDRSQVNLSESRGSVVGTGTGTGTGTVVEMTGPRDMVSNSGSGSSNSGSVKGSTIVGAGLRGGADTGAGGGGWNPAPSNASNAETQSLYSQSSYRASTLIDGTTSRLGYLQQEPSSRLEQVLEEPSSRLGGGGEGGTPTSVSFARAQAHGDV</sequence>
<name>A0A4S8LX20_DENBC</name>
<dbReference type="AlphaFoldDB" id="A0A4S8LX20"/>
<dbReference type="EMBL" id="ML179230">
    <property type="protein sequence ID" value="THU94187.1"/>
    <property type="molecule type" value="Genomic_DNA"/>
</dbReference>
<feature type="region of interest" description="Disordered" evidence="1">
    <location>
        <begin position="157"/>
        <end position="196"/>
    </location>
</feature>
<keyword evidence="3" id="KW-1185">Reference proteome</keyword>
<gene>
    <name evidence="2" type="ORF">K435DRAFT_166990</name>
</gene>
<evidence type="ECO:0000313" key="2">
    <source>
        <dbReference type="EMBL" id="THU94187.1"/>
    </source>
</evidence>
<protein>
    <submittedName>
        <fullName evidence="2">Uncharacterized protein</fullName>
    </submittedName>
</protein>
<feature type="compositionally biased region" description="Gly residues" evidence="1">
    <location>
        <begin position="103"/>
        <end position="117"/>
    </location>
</feature>
<evidence type="ECO:0000313" key="3">
    <source>
        <dbReference type="Proteomes" id="UP000297245"/>
    </source>
</evidence>
<feature type="compositionally biased region" description="Polar residues" evidence="1">
    <location>
        <begin position="120"/>
        <end position="138"/>
    </location>
</feature>
<reference evidence="2 3" key="1">
    <citation type="journal article" date="2019" name="Nat. Ecol. Evol.">
        <title>Megaphylogeny resolves global patterns of mushroom evolution.</title>
        <authorList>
            <person name="Varga T."/>
            <person name="Krizsan K."/>
            <person name="Foldi C."/>
            <person name="Dima B."/>
            <person name="Sanchez-Garcia M."/>
            <person name="Sanchez-Ramirez S."/>
            <person name="Szollosi G.J."/>
            <person name="Szarkandi J.G."/>
            <person name="Papp V."/>
            <person name="Albert L."/>
            <person name="Andreopoulos W."/>
            <person name="Angelini C."/>
            <person name="Antonin V."/>
            <person name="Barry K.W."/>
            <person name="Bougher N.L."/>
            <person name="Buchanan P."/>
            <person name="Buyck B."/>
            <person name="Bense V."/>
            <person name="Catcheside P."/>
            <person name="Chovatia M."/>
            <person name="Cooper J."/>
            <person name="Damon W."/>
            <person name="Desjardin D."/>
            <person name="Finy P."/>
            <person name="Geml J."/>
            <person name="Haridas S."/>
            <person name="Hughes K."/>
            <person name="Justo A."/>
            <person name="Karasinski D."/>
            <person name="Kautmanova I."/>
            <person name="Kiss B."/>
            <person name="Kocsube S."/>
            <person name="Kotiranta H."/>
            <person name="LaButti K.M."/>
            <person name="Lechner B.E."/>
            <person name="Liimatainen K."/>
            <person name="Lipzen A."/>
            <person name="Lukacs Z."/>
            <person name="Mihaltcheva S."/>
            <person name="Morgado L.N."/>
            <person name="Niskanen T."/>
            <person name="Noordeloos M.E."/>
            <person name="Ohm R.A."/>
            <person name="Ortiz-Santana B."/>
            <person name="Ovrebo C."/>
            <person name="Racz N."/>
            <person name="Riley R."/>
            <person name="Savchenko A."/>
            <person name="Shiryaev A."/>
            <person name="Soop K."/>
            <person name="Spirin V."/>
            <person name="Szebenyi C."/>
            <person name="Tomsovsky M."/>
            <person name="Tulloss R.E."/>
            <person name="Uehling J."/>
            <person name="Grigoriev I.V."/>
            <person name="Vagvolgyi C."/>
            <person name="Papp T."/>
            <person name="Martin F.M."/>
            <person name="Miettinen O."/>
            <person name="Hibbett D.S."/>
            <person name="Nagy L.G."/>
        </authorList>
    </citation>
    <scope>NUCLEOTIDE SEQUENCE [LARGE SCALE GENOMIC DNA]</scope>
    <source>
        <strain evidence="2 3">CBS 962.96</strain>
    </source>
</reference>